<feature type="transmembrane region" description="Helical" evidence="7">
    <location>
        <begin position="125"/>
        <end position="146"/>
    </location>
</feature>
<keyword evidence="3" id="KW-0813">Transport</keyword>
<evidence type="ECO:0000313" key="10">
    <source>
        <dbReference type="Proteomes" id="UP000332933"/>
    </source>
</evidence>
<accession>A0A485LNT8</accession>
<dbReference type="AlphaFoldDB" id="A0A485LNT8"/>
<dbReference type="SUPFAM" id="SSF103481">
    <property type="entry name" value="Multidrug resistance efflux transporter EmrE"/>
    <property type="match status" value="1"/>
</dbReference>
<proteinExistence type="inferred from homology"/>
<dbReference type="PANTHER" id="PTHR14233">
    <property type="entry name" value="DUF914-RELATED"/>
    <property type="match status" value="1"/>
</dbReference>
<keyword evidence="5 7" id="KW-1133">Transmembrane helix</keyword>
<reference evidence="8" key="2">
    <citation type="submission" date="2019-06" db="EMBL/GenBank/DDBJ databases">
        <title>Genomics analysis of Aphanomyces spp. identifies a new class of oomycete effector associated with host adaptation.</title>
        <authorList>
            <person name="Gaulin E."/>
        </authorList>
    </citation>
    <scope>NUCLEOTIDE SEQUENCE</scope>
    <source>
        <strain evidence="8">CBS 578.67</strain>
    </source>
</reference>
<organism evidence="9 10">
    <name type="scientific">Aphanomyces stellatus</name>
    <dbReference type="NCBI Taxonomy" id="120398"/>
    <lineage>
        <taxon>Eukaryota</taxon>
        <taxon>Sar</taxon>
        <taxon>Stramenopiles</taxon>
        <taxon>Oomycota</taxon>
        <taxon>Saprolegniomycetes</taxon>
        <taxon>Saprolegniales</taxon>
        <taxon>Verrucalvaceae</taxon>
        <taxon>Aphanomyces</taxon>
    </lineage>
</organism>
<feature type="transmembrane region" description="Helical" evidence="7">
    <location>
        <begin position="35"/>
        <end position="55"/>
    </location>
</feature>
<keyword evidence="6 7" id="KW-0472">Membrane</keyword>
<evidence type="ECO:0000256" key="3">
    <source>
        <dbReference type="ARBA" id="ARBA00022448"/>
    </source>
</evidence>
<evidence type="ECO:0000256" key="4">
    <source>
        <dbReference type="ARBA" id="ARBA00022692"/>
    </source>
</evidence>
<evidence type="ECO:0000256" key="1">
    <source>
        <dbReference type="ARBA" id="ARBA00004141"/>
    </source>
</evidence>
<dbReference type="EMBL" id="VJMH01007322">
    <property type="protein sequence ID" value="KAF0684101.1"/>
    <property type="molecule type" value="Genomic_DNA"/>
</dbReference>
<evidence type="ECO:0000313" key="9">
    <source>
        <dbReference type="EMBL" id="VFU00531.1"/>
    </source>
</evidence>
<feature type="transmembrane region" description="Helical" evidence="7">
    <location>
        <begin position="158"/>
        <end position="175"/>
    </location>
</feature>
<evidence type="ECO:0000256" key="7">
    <source>
        <dbReference type="SAM" id="Phobius"/>
    </source>
</evidence>
<evidence type="ECO:0000256" key="5">
    <source>
        <dbReference type="ARBA" id="ARBA00022989"/>
    </source>
</evidence>
<gene>
    <name evidence="9" type="primary">Aste57867_23888</name>
    <name evidence="8" type="ORF">As57867_023815</name>
    <name evidence="9" type="ORF">ASTE57867_23888</name>
</gene>
<dbReference type="OrthoDB" id="429955at2759"/>
<dbReference type="Gene3D" id="1.10.3730.20">
    <property type="match status" value="1"/>
</dbReference>
<dbReference type="GO" id="GO:0022857">
    <property type="term" value="F:transmembrane transporter activity"/>
    <property type="evidence" value="ECO:0007669"/>
    <property type="project" value="InterPro"/>
</dbReference>
<sequence>MTSLLPLVAAGQATALLLAAQFLFAKYLDVNAIVAPAFQTFFVYLVLAGTCLPYARRRRDLESPSPTLPWWFYVLLGVADVEANVCTIKALALSTNYVVVGLLRHTSVPLVTLVGYVMLHKRYGLLHIAGNVLLLAGVLVAMLVSFEPSPHDDDAHTAKLWAFAASFFLAISLGMQDYAALVSTLPTTNENSDILAPTKTPSVYAKVDCLGKMSVAAVLVAIAQAAALGEYHTVVDASWTLATVAYLVGYTLAVAAAALVVSLWSCHSTAYFVGPVGTSDVWNVVLASYVLDVSIPPVFWVVVAVDIVGVAVFGFKPPVQLSVRRPLVSIGGLGGPGQDDIDGFPSGRRASIPVAPLSNSPVSNPSSSSIFYLDSTKNTQTYYSIDSVDTTTSSVVVYAKDYFKGKRIFTMEDTSPSPSPRASSSASSTLSTAVLDVNSSDNDDTYLPYALI</sequence>
<dbReference type="Pfam" id="PF06027">
    <property type="entry name" value="SLC35F"/>
    <property type="match status" value="1"/>
</dbReference>
<dbReference type="PANTHER" id="PTHR14233:SF4">
    <property type="entry name" value="SOLUTE CARRIER FAMILY 35 MEMBER F2"/>
    <property type="match status" value="1"/>
</dbReference>
<feature type="transmembrane region" description="Helical" evidence="7">
    <location>
        <begin position="239"/>
        <end position="264"/>
    </location>
</feature>
<dbReference type="InterPro" id="IPR037185">
    <property type="entry name" value="EmrE-like"/>
</dbReference>
<protein>
    <submittedName>
        <fullName evidence="9">Aste57867_23888 protein</fullName>
    </submittedName>
</protein>
<comment type="similarity">
    <text evidence="2">Belongs to the SLC35F solute transporter family.</text>
</comment>
<keyword evidence="4 7" id="KW-0812">Transmembrane</keyword>
<dbReference type="EMBL" id="CAADRA010007348">
    <property type="protein sequence ID" value="VFU00531.1"/>
    <property type="molecule type" value="Genomic_DNA"/>
</dbReference>
<reference evidence="9 10" key="1">
    <citation type="submission" date="2019-03" db="EMBL/GenBank/DDBJ databases">
        <authorList>
            <person name="Gaulin E."/>
            <person name="Dumas B."/>
        </authorList>
    </citation>
    <scope>NUCLEOTIDE SEQUENCE [LARGE SCALE GENOMIC DNA]</scope>
    <source>
        <strain evidence="9">CBS 568.67</strain>
    </source>
</reference>
<evidence type="ECO:0000256" key="6">
    <source>
        <dbReference type="ARBA" id="ARBA00023136"/>
    </source>
</evidence>
<dbReference type="InterPro" id="IPR009262">
    <property type="entry name" value="SLC35_F1/F2/F6"/>
</dbReference>
<keyword evidence="10" id="KW-1185">Reference proteome</keyword>
<dbReference type="Proteomes" id="UP000332933">
    <property type="component" value="Unassembled WGS sequence"/>
</dbReference>
<dbReference type="InterPro" id="IPR052221">
    <property type="entry name" value="SLC35F_Transporter"/>
</dbReference>
<comment type="subcellular location">
    <subcellularLocation>
        <location evidence="1">Membrane</location>
        <topology evidence="1">Multi-pass membrane protein</topology>
    </subcellularLocation>
</comment>
<feature type="transmembrane region" description="Helical" evidence="7">
    <location>
        <begin position="297"/>
        <end position="315"/>
    </location>
</feature>
<evidence type="ECO:0000313" key="8">
    <source>
        <dbReference type="EMBL" id="KAF0684101.1"/>
    </source>
</evidence>
<dbReference type="GO" id="GO:0016020">
    <property type="term" value="C:membrane"/>
    <property type="evidence" value="ECO:0007669"/>
    <property type="project" value="UniProtKB-SubCell"/>
</dbReference>
<evidence type="ECO:0000256" key="2">
    <source>
        <dbReference type="ARBA" id="ARBA00007863"/>
    </source>
</evidence>
<name>A0A485LNT8_9STRA</name>